<dbReference type="EMBL" id="BGZK01001799">
    <property type="protein sequence ID" value="GBP86491.1"/>
    <property type="molecule type" value="Genomic_DNA"/>
</dbReference>
<evidence type="ECO:0000313" key="3">
    <source>
        <dbReference type="Proteomes" id="UP000299102"/>
    </source>
</evidence>
<evidence type="ECO:0000313" key="2">
    <source>
        <dbReference type="EMBL" id="GBP86491.1"/>
    </source>
</evidence>
<organism evidence="2 3">
    <name type="scientific">Eumeta variegata</name>
    <name type="common">Bagworm moth</name>
    <name type="synonym">Eumeta japonica</name>
    <dbReference type="NCBI Taxonomy" id="151549"/>
    <lineage>
        <taxon>Eukaryota</taxon>
        <taxon>Metazoa</taxon>
        <taxon>Ecdysozoa</taxon>
        <taxon>Arthropoda</taxon>
        <taxon>Hexapoda</taxon>
        <taxon>Insecta</taxon>
        <taxon>Pterygota</taxon>
        <taxon>Neoptera</taxon>
        <taxon>Endopterygota</taxon>
        <taxon>Lepidoptera</taxon>
        <taxon>Glossata</taxon>
        <taxon>Ditrysia</taxon>
        <taxon>Tineoidea</taxon>
        <taxon>Psychidae</taxon>
        <taxon>Oiketicinae</taxon>
        <taxon>Eumeta</taxon>
    </lineage>
</organism>
<reference evidence="2 3" key="1">
    <citation type="journal article" date="2019" name="Commun. Biol.">
        <title>The bagworm genome reveals a unique fibroin gene that provides high tensile strength.</title>
        <authorList>
            <person name="Kono N."/>
            <person name="Nakamura H."/>
            <person name="Ohtoshi R."/>
            <person name="Tomita M."/>
            <person name="Numata K."/>
            <person name="Arakawa K."/>
        </authorList>
    </citation>
    <scope>NUCLEOTIDE SEQUENCE [LARGE SCALE GENOMIC DNA]</scope>
</reference>
<evidence type="ECO:0000256" key="1">
    <source>
        <dbReference type="SAM" id="MobiDB-lite"/>
    </source>
</evidence>
<feature type="region of interest" description="Disordered" evidence="1">
    <location>
        <begin position="1"/>
        <end position="37"/>
    </location>
</feature>
<dbReference type="Proteomes" id="UP000299102">
    <property type="component" value="Unassembled WGS sequence"/>
</dbReference>
<dbReference type="AlphaFoldDB" id="A0A4C1ZCI0"/>
<keyword evidence="3" id="KW-1185">Reference proteome</keyword>
<accession>A0A4C1ZCI0</accession>
<comment type="caution">
    <text evidence="2">The sequence shown here is derived from an EMBL/GenBank/DDBJ whole genome shotgun (WGS) entry which is preliminary data.</text>
</comment>
<protein>
    <submittedName>
        <fullName evidence="2">Uncharacterized protein</fullName>
    </submittedName>
</protein>
<proteinExistence type="predicted"/>
<sequence length="101" mass="9880">MSGTRCGPPPPPSPSYATDTDQPHVNRPMSSSAGAGSESADVGIALTLATYECFGVLTGGGVRVDSVNAFCTLQRGSNSGAGAGSGPPLLVSAVGIGNLDD</sequence>
<gene>
    <name evidence="2" type="ORF">EVAR_69159_1</name>
</gene>
<name>A0A4C1ZCI0_EUMVA</name>